<dbReference type="Proteomes" id="UP001431784">
    <property type="component" value="Unassembled WGS sequence"/>
</dbReference>
<sequence>MSIPQTLHEIQLAALTLRGLLRGLEDRGLCNDPREKDITSAMINAAAPLAERLADYLYDLDDDLATLNAIQAEKELSEELSQTSKTEMS</sequence>
<protein>
    <submittedName>
        <fullName evidence="1">Uncharacterized protein</fullName>
    </submittedName>
</protein>
<gene>
    <name evidence="1" type="ORF">PUT78_03810</name>
</gene>
<organism evidence="1 2">
    <name type="scientific">Roseinatronobacter alkalisoli</name>
    <dbReference type="NCBI Taxonomy" id="3028235"/>
    <lineage>
        <taxon>Bacteria</taxon>
        <taxon>Pseudomonadati</taxon>
        <taxon>Pseudomonadota</taxon>
        <taxon>Alphaproteobacteria</taxon>
        <taxon>Rhodobacterales</taxon>
        <taxon>Paracoccaceae</taxon>
        <taxon>Roseinatronobacter</taxon>
    </lineage>
</organism>
<evidence type="ECO:0000313" key="2">
    <source>
        <dbReference type="Proteomes" id="UP001431784"/>
    </source>
</evidence>
<accession>A0ABT5T7P2</accession>
<proteinExistence type="predicted"/>
<reference evidence="1" key="1">
    <citation type="submission" date="2023-02" db="EMBL/GenBank/DDBJ databases">
        <title>Description of Roseinatronobacter alkalisoli sp. nov., an alkaliphilic bacerium isolated from soda soil.</title>
        <authorList>
            <person name="Wei W."/>
        </authorList>
    </citation>
    <scope>NUCLEOTIDE SEQUENCE</scope>
    <source>
        <strain evidence="1">HJB301</strain>
    </source>
</reference>
<dbReference type="EMBL" id="JAQZSM010000002">
    <property type="protein sequence ID" value="MDD7970217.1"/>
    <property type="molecule type" value="Genomic_DNA"/>
</dbReference>
<comment type="caution">
    <text evidence="1">The sequence shown here is derived from an EMBL/GenBank/DDBJ whole genome shotgun (WGS) entry which is preliminary data.</text>
</comment>
<keyword evidence="2" id="KW-1185">Reference proteome</keyword>
<dbReference type="RefSeq" id="WP_274350803.1">
    <property type="nucleotide sequence ID" value="NZ_JAQZSM010000002.1"/>
</dbReference>
<name>A0ABT5T7P2_9RHOB</name>
<evidence type="ECO:0000313" key="1">
    <source>
        <dbReference type="EMBL" id="MDD7970217.1"/>
    </source>
</evidence>